<keyword evidence="4" id="KW-1185">Reference proteome</keyword>
<dbReference type="InterPro" id="IPR058407">
    <property type="entry name" value="DUF8094"/>
</dbReference>
<dbReference type="PROSITE" id="PS51257">
    <property type="entry name" value="PROKAR_LIPOPROTEIN"/>
    <property type="match status" value="1"/>
</dbReference>
<dbReference type="EMBL" id="JBHSRD010000006">
    <property type="protein sequence ID" value="MFC6008790.1"/>
    <property type="molecule type" value="Genomic_DNA"/>
</dbReference>
<keyword evidence="1" id="KW-0732">Signal</keyword>
<gene>
    <name evidence="3" type="ORF">ACFQDO_16780</name>
</gene>
<dbReference type="Proteomes" id="UP001596189">
    <property type="component" value="Unassembled WGS sequence"/>
</dbReference>
<sequence>MNLLSARRTGPALAGLVGAAALLSACAPAQTVLGLQANTAVISGRPAITTEQATAVAERALGQAQRADALRTEDAARTAFTGLALKTAPPRYVVEKVLQPGTASSGGALQPTIDPSRIVVTAGRAFPRTVVAVWKPAGATVQQIAVLDSPDVRSPFQVSSRVDLLPGIGLPKTAPNTRGASVLAPDVAGLAGTPTAVVADLAKLLETGKAQKTPIATSSVVTAVRTKAAAQAKSVKAVAVFQQRHVPEKDGMRVFRTADGGAIVIAAIDRYDRFTVRKGAGVINPPPAYRALGGGMKKITRAATVKTVQMVVLHVPAQGKGEVQLLGFTEDPVAVVGR</sequence>
<accession>A0ABW1JIB7</accession>
<evidence type="ECO:0000313" key="3">
    <source>
        <dbReference type="EMBL" id="MFC6008790.1"/>
    </source>
</evidence>
<evidence type="ECO:0000313" key="4">
    <source>
        <dbReference type="Proteomes" id="UP001596189"/>
    </source>
</evidence>
<reference evidence="4" key="1">
    <citation type="journal article" date="2019" name="Int. J. Syst. Evol. Microbiol.">
        <title>The Global Catalogue of Microorganisms (GCM) 10K type strain sequencing project: providing services to taxonomists for standard genome sequencing and annotation.</title>
        <authorList>
            <consortium name="The Broad Institute Genomics Platform"/>
            <consortium name="The Broad Institute Genome Sequencing Center for Infectious Disease"/>
            <person name="Wu L."/>
            <person name="Ma J."/>
        </authorList>
    </citation>
    <scope>NUCLEOTIDE SEQUENCE [LARGE SCALE GENOMIC DNA]</scope>
    <source>
        <strain evidence="4">KACC 14249</strain>
    </source>
</reference>
<comment type="caution">
    <text evidence="3">The sequence shown here is derived from an EMBL/GenBank/DDBJ whole genome shotgun (WGS) entry which is preliminary data.</text>
</comment>
<name>A0ABW1JIB7_9ACTN</name>
<dbReference type="Pfam" id="PF26366">
    <property type="entry name" value="DUF8094"/>
    <property type="match status" value="1"/>
</dbReference>
<feature type="signal peptide" evidence="1">
    <location>
        <begin position="1"/>
        <end position="29"/>
    </location>
</feature>
<dbReference type="RefSeq" id="WP_345714733.1">
    <property type="nucleotide sequence ID" value="NZ_BAABFP010000002.1"/>
</dbReference>
<feature type="domain" description="DUF8094" evidence="2">
    <location>
        <begin position="136"/>
        <end position="332"/>
    </location>
</feature>
<evidence type="ECO:0000256" key="1">
    <source>
        <dbReference type="SAM" id="SignalP"/>
    </source>
</evidence>
<organism evidence="3 4">
    <name type="scientific">Angustibacter luteus</name>
    <dbReference type="NCBI Taxonomy" id="658456"/>
    <lineage>
        <taxon>Bacteria</taxon>
        <taxon>Bacillati</taxon>
        <taxon>Actinomycetota</taxon>
        <taxon>Actinomycetes</taxon>
        <taxon>Kineosporiales</taxon>
        <taxon>Kineosporiaceae</taxon>
    </lineage>
</organism>
<evidence type="ECO:0000259" key="2">
    <source>
        <dbReference type="Pfam" id="PF26366"/>
    </source>
</evidence>
<protein>
    <recommendedName>
        <fullName evidence="2">DUF8094 domain-containing protein</fullName>
    </recommendedName>
</protein>
<feature type="chain" id="PRO_5045181619" description="DUF8094 domain-containing protein" evidence="1">
    <location>
        <begin position="30"/>
        <end position="338"/>
    </location>
</feature>
<proteinExistence type="predicted"/>